<keyword evidence="3" id="KW-1185">Reference proteome</keyword>
<organism evidence="2 3">
    <name type="scientific">Phaeomoniella chlamydospora</name>
    <name type="common">Phaeoacremonium chlamydosporum</name>
    <dbReference type="NCBI Taxonomy" id="158046"/>
    <lineage>
        <taxon>Eukaryota</taxon>
        <taxon>Fungi</taxon>
        <taxon>Dikarya</taxon>
        <taxon>Ascomycota</taxon>
        <taxon>Pezizomycotina</taxon>
        <taxon>Eurotiomycetes</taxon>
        <taxon>Chaetothyriomycetidae</taxon>
        <taxon>Phaeomoniellales</taxon>
        <taxon>Phaeomoniellaceae</taxon>
        <taxon>Phaeomoniella</taxon>
    </lineage>
</organism>
<accession>A0A0G2G1C1</accession>
<feature type="compositionally biased region" description="Low complexity" evidence="1">
    <location>
        <begin position="77"/>
        <end position="112"/>
    </location>
</feature>
<evidence type="ECO:0000313" key="3">
    <source>
        <dbReference type="Proteomes" id="UP000053317"/>
    </source>
</evidence>
<proteinExistence type="predicted"/>
<evidence type="ECO:0000313" key="2">
    <source>
        <dbReference type="EMBL" id="KKY17738.1"/>
    </source>
</evidence>
<reference evidence="2 3" key="2">
    <citation type="submission" date="2015-05" db="EMBL/GenBank/DDBJ databases">
        <authorList>
            <person name="Morales-Cruz A."/>
            <person name="Amrine K.C."/>
            <person name="Cantu D."/>
        </authorList>
    </citation>
    <scope>NUCLEOTIDE SEQUENCE [LARGE SCALE GENOMIC DNA]</scope>
    <source>
        <strain evidence="2">UCRPC4</strain>
    </source>
</reference>
<name>A0A0G2G1C1_PHACM</name>
<feature type="region of interest" description="Disordered" evidence="1">
    <location>
        <begin position="127"/>
        <end position="185"/>
    </location>
</feature>
<dbReference type="AlphaFoldDB" id="A0A0G2G1C1"/>
<reference evidence="2 3" key="1">
    <citation type="submission" date="2015-05" db="EMBL/GenBank/DDBJ databases">
        <title>Distinctive expansion of gene families associated with plant cell wall degradation and secondary metabolism in the genomes of grapevine trunk pathogens.</title>
        <authorList>
            <person name="Lawrence D.P."/>
            <person name="Travadon R."/>
            <person name="Rolshausen P.E."/>
            <person name="Baumgartner K."/>
        </authorList>
    </citation>
    <scope>NUCLEOTIDE SEQUENCE [LARGE SCALE GENOMIC DNA]</scope>
    <source>
        <strain evidence="2">UCRPC4</strain>
    </source>
</reference>
<gene>
    <name evidence="2" type="ORF">UCRPC4_g05371</name>
</gene>
<dbReference type="Proteomes" id="UP000053317">
    <property type="component" value="Unassembled WGS sequence"/>
</dbReference>
<dbReference type="OrthoDB" id="5419162at2759"/>
<dbReference type="EMBL" id="LCWF01000137">
    <property type="protein sequence ID" value="KKY17738.1"/>
    <property type="molecule type" value="Genomic_DNA"/>
</dbReference>
<comment type="caution">
    <text evidence="2">The sequence shown here is derived from an EMBL/GenBank/DDBJ whole genome shotgun (WGS) entry which is preliminary data.</text>
</comment>
<feature type="compositionally biased region" description="Low complexity" evidence="1">
    <location>
        <begin position="142"/>
        <end position="160"/>
    </location>
</feature>
<feature type="compositionally biased region" description="Basic and acidic residues" evidence="1">
    <location>
        <begin position="49"/>
        <end position="58"/>
    </location>
</feature>
<feature type="region of interest" description="Disordered" evidence="1">
    <location>
        <begin position="25"/>
        <end position="114"/>
    </location>
</feature>
<protein>
    <submittedName>
        <fullName evidence="2">Uncharacterized protein</fullName>
    </submittedName>
</protein>
<evidence type="ECO:0000256" key="1">
    <source>
        <dbReference type="SAM" id="MobiDB-lite"/>
    </source>
</evidence>
<sequence length="232" mass="25779">MDNDNYEHGIDENEIMNNDIAAAMGFSGFGTQDKGRKSRAAPSSPRLEPAPKRTKFDQEEISNDNMNPNAPAFVSQAASTASTASSTTDSNAHNSQNTSTTTITSTVNHPTNINAHTSANLIPASILSTSNTLPPRPPPQNHPQQQHNRNRNNNNRNNQRNNRRGNHRDNQYNEPWVAPSGRVFSPQELRDYAQGKIKNEKGDTVYFKPSFIDPDPWAALRQKKAEEENTTD</sequence>